<dbReference type="EMBL" id="BARW01037715">
    <property type="protein sequence ID" value="GAJ17575.1"/>
    <property type="molecule type" value="Genomic_DNA"/>
</dbReference>
<sequence length="175" mass="19491">MRKNNIQEKIKKLAEYHGIDVLGFADASEFEDYLLKKSKRRNPKLSLSDAKTIIIVGVYIGGVVLPSWIKFSFGRTSRLFLSGFFNDVIKQIEPISTLLKNAGYMAIICDDSKRGGSIIPLKLAAIRAGIGWQGKHSLIISRQYGTFLALGGIITNANLDHNDKEETNRCKNCKT</sequence>
<evidence type="ECO:0000313" key="2">
    <source>
        <dbReference type="EMBL" id="GAJ17575.1"/>
    </source>
</evidence>
<dbReference type="AlphaFoldDB" id="X1VYU1"/>
<dbReference type="PANTHER" id="PTHR42827:SF1">
    <property type="entry name" value="IRON-SULFUR CLUSTER-BINDING PROTEIN"/>
    <property type="match status" value="1"/>
</dbReference>
<reference evidence="2" key="1">
    <citation type="journal article" date="2014" name="Front. Microbiol.">
        <title>High frequency of phylogenetically diverse reductive dehalogenase-homologous genes in deep subseafloor sedimentary metagenomes.</title>
        <authorList>
            <person name="Kawai M."/>
            <person name="Futagami T."/>
            <person name="Toyoda A."/>
            <person name="Takaki Y."/>
            <person name="Nishi S."/>
            <person name="Hori S."/>
            <person name="Arai W."/>
            <person name="Tsubouchi T."/>
            <person name="Morono Y."/>
            <person name="Uchiyama I."/>
            <person name="Ito T."/>
            <person name="Fujiyama A."/>
            <person name="Inagaki F."/>
            <person name="Takami H."/>
        </authorList>
    </citation>
    <scope>NUCLEOTIDE SEQUENCE</scope>
    <source>
        <strain evidence="2">Expedition CK06-06</strain>
    </source>
</reference>
<comment type="caution">
    <text evidence="2">The sequence shown here is derived from an EMBL/GenBank/DDBJ whole genome shotgun (WGS) entry which is preliminary data.</text>
</comment>
<gene>
    <name evidence="2" type="ORF">S12H4_58142</name>
</gene>
<keyword evidence="1" id="KW-0812">Transmembrane</keyword>
<name>X1VYU1_9ZZZZ</name>
<accession>X1VYU1</accession>
<feature type="non-terminal residue" evidence="2">
    <location>
        <position position="175"/>
    </location>
</feature>
<keyword evidence="1" id="KW-1133">Transmembrane helix</keyword>
<proteinExistence type="predicted"/>
<keyword evidence="1" id="KW-0472">Membrane</keyword>
<dbReference type="PANTHER" id="PTHR42827">
    <property type="entry name" value="IRON-SULFUR CLUSTER-BINDING PROTEIN-RELATED"/>
    <property type="match status" value="1"/>
</dbReference>
<organism evidence="2">
    <name type="scientific">marine sediment metagenome</name>
    <dbReference type="NCBI Taxonomy" id="412755"/>
    <lineage>
        <taxon>unclassified sequences</taxon>
        <taxon>metagenomes</taxon>
        <taxon>ecological metagenomes</taxon>
    </lineage>
</organism>
<evidence type="ECO:0000256" key="1">
    <source>
        <dbReference type="SAM" id="Phobius"/>
    </source>
</evidence>
<feature type="transmembrane region" description="Helical" evidence="1">
    <location>
        <begin position="50"/>
        <end position="69"/>
    </location>
</feature>
<protein>
    <submittedName>
        <fullName evidence="2">Uncharacterized protein</fullName>
    </submittedName>
</protein>